<evidence type="ECO:0000313" key="4">
    <source>
        <dbReference type="EMBL" id="MEN2989924.1"/>
    </source>
</evidence>
<proteinExistence type="predicted"/>
<keyword evidence="5" id="KW-1185">Reference proteome</keyword>
<evidence type="ECO:0000256" key="2">
    <source>
        <dbReference type="ARBA" id="ARBA00023002"/>
    </source>
</evidence>
<evidence type="ECO:0000256" key="1">
    <source>
        <dbReference type="ARBA" id="ARBA00022857"/>
    </source>
</evidence>
<organism evidence="4 5">
    <name type="scientific">Tistrella arctica</name>
    <dbReference type="NCBI Taxonomy" id="3133430"/>
    <lineage>
        <taxon>Bacteria</taxon>
        <taxon>Pseudomonadati</taxon>
        <taxon>Pseudomonadota</taxon>
        <taxon>Alphaproteobacteria</taxon>
        <taxon>Geminicoccales</taxon>
        <taxon>Geminicoccaceae</taxon>
        <taxon>Tistrella</taxon>
    </lineage>
</organism>
<evidence type="ECO:0000259" key="3">
    <source>
        <dbReference type="SMART" id="SM00829"/>
    </source>
</evidence>
<dbReference type="Proteomes" id="UP001413721">
    <property type="component" value="Unassembled WGS sequence"/>
</dbReference>
<dbReference type="PANTHER" id="PTHR48106">
    <property type="entry name" value="QUINONE OXIDOREDUCTASE PIG3-RELATED"/>
    <property type="match status" value="1"/>
</dbReference>
<dbReference type="SMART" id="SM00829">
    <property type="entry name" value="PKS_ER"/>
    <property type="match status" value="1"/>
</dbReference>
<reference evidence="4 5" key="1">
    <citation type="submission" date="2024-03" db="EMBL/GenBank/DDBJ databases">
        <title>High-quality draft genome sequencing of Tistrella sp. BH-R2-4.</title>
        <authorList>
            <person name="Dong C."/>
        </authorList>
    </citation>
    <scope>NUCLEOTIDE SEQUENCE [LARGE SCALE GENOMIC DNA]</scope>
    <source>
        <strain evidence="4 5">BH-R2-4</strain>
    </source>
</reference>
<keyword evidence="1" id="KW-0521">NADP</keyword>
<dbReference type="InterPro" id="IPR036291">
    <property type="entry name" value="NAD(P)-bd_dom_sf"/>
</dbReference>
<dbReference type="InterPro" id="IPR011032">
    <property type="entry name" value="GroES-like_sf"/>
</dbReference>
<dbReference type="SUPFAM" id="SSF50129">
    <property type="entry name" value="GroES-like"/>
    <property type="match status" value="1"/>
</dbReference>
<feature type="domain" description="Enoyl reductase (ER)" evidence="3">
    <location>
        <begin position="23"/>
        <end position="317"/>
    </location>
</feature>
<keyword evidence="2" id="KW-0560">Oxidoreductase</keyword>
<sequence>MADTTATTALEGVELRSKVTSDGRIEVSLIRVDVPEPAADEVVVRIEATPINPSDLGLLLGPADLGTIETGGTADLPAISAAIPPAAMKAMAGRLDQSLPVGNEGAGVVIKAGADAAHLLGRTVAMIGGAMYARYRVIKAADCLLLPDDASPADGASCFVNPLTALGMVETMRREGHTALVHTAAASNLGQMLNRICLKDGIGLVNIVRNAEQVALLRGMGAAHVLDSTSPDFTDRLTEALIETGATIGFDAIGGGRLAGQILSAMEAAIAARATGSYSRYGSSVHKQVYLYGGLDTRPVEIQRNIGMAWGVGGWLLFPFLQRVGPQVAQRLRDRVAAELKTTFASHYTAEISLAEVLKPEVIAGYSKRATGTKYLINPNKGV</sequence>
<dbReference type="Gene3D" id="3.90.180.10">
    <property type="entry name" value="Medium-chain alcohol dehydrogenases, catalytic domain"/>
    <property type="match status" value="1"/>
</dbReference>
<comment type="caution">
    <text evidence="4">The sequence shown here is derived from an EMBL/GenBank/DDBJ whole genome shotgun (WGS) entry which is preliminary data.</text>
</comment>
<dbReference type="CDD" id="cd08291">
    <property type="entry name" value="ETR_like_1"/>
    <property type="match status" value="1"/>
</dbReference>
<protein>
    <submittedName>
        <fullName evidence="4">Zinc-binding dehydrogenase</fullName>
    </submittedName>
</protein>
<dbReference type="SUPFAM" id="SSF51735">
    <property type="entry name" value="NAD(P)-binding Rossmann-fold domains"/>
    <property type="match status" value="1"/>
</dbReference>
<gene>
    <name evidence="4" type="ORF">WG926_16525</name>
</gene>
<dbReference type="RefSeq" id="WP_345937822.1">
    <property type="nucleotide sequence ID" value="NZ_JBBKTW010000006.1"/>
</dbReference>
<dbReference type="InterPro" id="IPR020843">
    <property type="entry name" value="ER"/>
</dbReference>
<accession>A0ABU9YM97</accession>
<evidence type="ECO:0000313" key="5">
    <source>
        <dbReference type="Proteomes" id="UP001413721"/>
    </source>
</evidence>
<name>A0ABU9YM97_9PROT</name>
<dbReference type="PANTHER" id="PTHR48106:SF18">
    <property type="entry name" value="QUINONE OXIDOREDUCTASE PIG3"/>
    <property type="match status" value="1"/>
</dbReference>
<dbReference type="EMBL" id="JBBKTW010000006">
    <property type="protein sequence ID" value="MEN2989924.1"/>
    <property type="molecule type" value="Genomic_DNA"/>
</dbReference>
<dbReference type="Gene3D" id="3.40.50.720">
    <property type="entry name" value="NAD(P)-binding Rossmann-like Domain"/>
    <property type="match status" value="1"/>
</dbReference>